<dbReference type="PROSITE" id="PS50929">
    <property type="entry name" value="ABC_TM1F"/>
    <property type="match status" value="1"/>
</dbReference>
<feature type="domain" description="ABC transmembrane type-1" evidence="10">
    <location>
        <begin position="17"/>
        <end position="301"/>
    </location>
</feature>
<keyword evidence="5 11" id="KW-0067">ATP-binding</keyword>
<feature type="transmembrane region" description="Helical" evidence="8">
    <location>
        <begin position="52"/>
        <end position="72"/>
    </location>
</feature>
<proteinExistence type="inferred from homology"/>
<evidence type="ECO:0000256" key="2">
    <source>
        <dbReference type="ARBA" id="ARBA00005417"/>
    </source>
</evidence>
<dbReference type="PROSITE" id="PS00211">
    <property type="entry name" value="ABC_TRANSPORTER_1"/>
    <property type="match status" value="1"/>
</dbReference>
<evidence type="ECO:0000256" key="1">
    <source>
        <dbReference type="ARBA" id="ARBA00004651"/>
    </source>
</evidence>
<dbReference type="InterPro" id="IPR039421">
    <property type="entry name" value="Type_1_exporter"/>
</dbReference>
<keyword evidence="6 8" id="KW-1133">Transmembrane helix</keyword>
<dbReference type="GO" id="GO:0005524">
    <property type="term" value="F:ATP binding"/>
    <property type="evidence" value="ECO:0007669"/>
    <property type="project" value="UniProtKB-KW"/>
</dbReference>
<dbReference type="InterPro" id="IPR003593">
    <property type="entry name" value="AAA+_ATPase"/>
</dbReference>
<dbReference type="EMBL" id="JAOEGN010000003">
    <property type="protein sequence ID" value="MCU0104507.1"/>
    <property type="molecule type" value="Genomic_DNA"/>
</dbReference>
<accession>A0ABT2PXS0</accession>
<dbReference type="Proteomes" id="UP001209076">
    <property type="component" value="Unassembled WGS sequence"/>
</dbReference>
<evidence type="ECO:0000259" key="10">
    <source>
        <dbReference type="PROSITE" id="PS50929"/>
    </source>
</evidence>
<reference evidence="12" key="1">
    <citation type="submission" date="2023-07" db="EMBL/GenBank/DDBJ databases">
        <title>Novel Mycoplasma species identified in domestic and wild animals.</title>
        <authorList>
            <person name="Volokhov D.V."/>
            <person name="Furtak V.A."/>
            <person name="Zagorodnyaya T.A."/>
        </authorList>
    </citation>
    <scope>NUCLEOTIDE SEQUENCE [LARGE SCALE GENOMIC DNA]</scope>
    <source>
        <strain evidence="12">92-19</strain>
    </source>
</reference>
<dbReference type="InterPro" id="IPR011527">
    <property type="entry name" value="ABC1_TM_dom"/>
</dbReference>
<dbReference type="InterPro" id="IPR003439">
    <property type="entry name" value="ABC_transporter-like_ATP-bd"/>
</dbReference>
<dbReference type="InterPro" id="IPR036640">
    <property type="entry name" value="ABC1_TM_sf"/>
</dbReference>
<comment type="subcellular location">
    <subcellularLocation>
        <location evidence="1">Cell membrane</location>
        <topology evidence="1">Multi-pass membrane protein</topology>
    </subcellularLocation>
</comment>
<keyword evidence="12" id="KW-1185">Reference proteome</keyword>
<comment type="caution">
    <text evidence="11">The sequence shown here is derived from an EMBL/GenBank/DDBJ whole genome shotgun (WGS) entry which is preliminary data.</text>
</comment>
<evidence type="ECO:0000313" key="11">
    <source>
        <dbReference type="EMBL" id="MCU0104507.1"/>
    </source>
</evidence>
<keyword evidence="7 8" id="KW-0472">Membrane</keyword>
<dbReference type="SUPFAM" id="SSF52540">
    <property type="entry name" value="P-loop containing nucleoside triphosphate hydrolases"/>
    <property type="match status" value="1"/>
</dbReference>
<feature type="transmembrane region" description="Helical" evidence="8">
    <location>
        <begin position="160"/>
        <end position="177"/>
    </location>
</feature>
<dbReference type="PROSITE" id="PS50893">
    <property type="entry name" value="ABC_TRANSPORTER_2"/>
    <property type="match status" value="1"/>
</dbReference>
<dbReference type="PANTHER" id="PTHR43394">
    <property type="entry name" value="ATP-DEPENDENT PERMEASE MDL1, MITOCHONDRIAL"/>
    <property type="match status" value="1"/>
</dbReference>
<evidence type="ECO:0000259" key="9">
    <source>
        <dbReference type="PROSITE" id="PS50893"/>
    </source>
</evidence>
<gene>
    <name evidence="11" type="ORF">N7603_02435</name>
</gene>
<evidence type="ECO:0000256" key="8">
    <source>
        <dbReference type="SAM" id="Phobius"/>
    </source>
</evidence>
<dbReference type="SMART" id="SM00382">
    <property type="entry name" value="AAA"/>
    <property type="match status" value="1"/>
</dbReference>
<evidence type="ECO:0000313" key="12">
    <source>
        <dbReference type="Proteomes" id="UP001209076"/>
    </source>
</evidence>
<feature type="transmembrane region" description="Helical" evidence="8">
    <location>
        <begin position="275"/>
        <end position="299"/>
    </location>
</feature>
<dbReference type="Pfam" id="PF00664">
    <property type="entry name" value="ABC_membrane"/>
    <property type="match status" value="1"/>
</dbReference>
<dbReference type="InterPro" id="IPR017871">
    <property type="entry name" value="ABC_transporter-like_CS"/>
</dbReference>
<evidence type="ECO:0000256" key="7">
    <source>
        <dbReference type="ARBA" id="ARBA00023136"/>
    </source>
</evidence>
<dbReference type="InterPro" id="IPR027417">
    <property type="entry name" value="P-loop_NTPase"/>
</dbReference>
<name>A0ABT2PXS0_9MOLU</name>
<evidence type="ECO:0000256" key="4">
    <source>
        <dbReference type="ARBA" id="ARBA00022741"/>
    </source>
</evidence>
<dbReference type="Pfam" id="PF00005">
    <property type="entry name" value="ABC_tran"/>
    <property type="match status" value="1"/>
</dbReference>
<feature type="transmembrane region" description="Helical" evidence="8">
    <location>
        <begin position="136"/>
        <end position="154"/>
    </location>
</feature>
<dbReference type="CDD" id="cd18548">
    <property type="entry name" value="ABC_6TM_Tm287_like"/>
    <property type="match status" value="1"/>
</dbReference>
<protein>
    <submittedName>
        <fullName evidence="11">ABC transporter ATP-binding protein/permease</fullName>
    </submittedName>
</protein>
<feature type="transmembrane region" description="Helical" evidence="8">
    <location>
        <begin position="21"/>
        <end position="40"/>
    </location>
</feature>
<dbReference type="RefSeq" id="WP_262095742.1">
    <property type="nucleotide sequence ID" value="NZ_JAOEGN010000003.1"/>
</dbReference>
<feature type="transmembrane region" description="Helical" evidence="8">
    <location>
        <begin position="244"/>
        <end position="263"/>
    </location>
</feature>
<keyword evidence="4" id="KW-0547">Nucleotide-binding</keyword>
<evidence type="ECO:0000256" key="3">
    <source>
        <dbReference type="ARBA" id="ARBA00022692"/>
    </source>
</evidence>
<feature type="domain" description="ABC transporter" evidence="9">
    <location>
        <begin position="335"/>
        <end position="568"/>
    </location>
</feature>
<keyword evidence="3 8" id="KW-0812">Transmembrane</keyword>
<dbReference type="PANTHER" id="PTHR43394:SF1">
    <property type="entry name" value="ATP-BINDING CASSETTE SUB-FAMILY B MEMBER 10, MITOCHONDRIAL"/>
    <property type="match status" value="1"/>
</dbReference>
<dbReference type="SUPFAM" id="SSF90123">
    <property type="entry name" value="ABC transporter transmembrane region"/>
    <property type="match status" value="1"/>
</dbReference>
<organism evidence="11 12">
    <name type="scientific">Paracholeplasma vituli</name>
    <dbReference type="NCBI Taxonomy" id="69473"/>
    <lineage>
        <taxon>Bacteria</taxon>
        <taxon>Bacillati</taxon>
        <taxon>Mycoplasmatota</taxon>
        <taxon>Mollicutes</taxon>
        <taxon>Acholeplasmatales</taxon>
        <taxon>Acholeplasmataceae</taxon>
        <taxon>Paracholeplasma</taxon>
    </lineage>
</organism>
<evidence type="ECO:0000256" key="6">
    <source>
        <dbReference type="ARBA" id="ARBA00022989"/>
    </source>
</evidence>
<dbReference type="Gene3D" id="3.40.50.300">
    <property type="entry name" value="P-loop containing nucleotide triphosphate hydrolases"/>
    <property type="match status" value="1"/>
</dbReference>
<dbReference type="Gene3D" id="1.20.1560.10">
    <property type="entry name" value="ABC transporter type 1, transmembrane domain"/>
    <property type="match status" value="1"/>
</dbReference>
<sequence>MKKIIELLKPFWRTLTVSLTLKMLGSMTDLFLPFLIAYMIDDVIPNTLIGNVWPIYEVGIYMLLIALAGWLMNVYANRTAERISAEAIRGLRHQVFEKIESLSSAQIDQFTRPSLISRMTTDTYNLYNSTGGVQRLGVRAPVLLIGGIFMSFLVDPVLTLVMIATLPFIGLVVYTISKKGIPLYKEIQTRVDRLVRTVREFITGARVIKALSMSEHEKARFDEDNKNAIKGELKAHITMATINPLMNTIVNLGLVLVLVFGAFRLNEGHVQKGDITAFVTYFTIILNAMMSITRVFVMLSRAQASGARIDEILNAPTDIKDGTLEIVKDTEKPHIAFDHVSFSYNKQKYNIEDISFEIYEGQTLGIIGSTGSGKTTLVNLLMRFYDTTEGQIRYYGTPIQDLKVKDLRSKIGLVLQQDLIFSESIYQNIQFNRNQIEKYDVEMATKIAQAEFIYEREDAYEAMMATRGMNLSGGQKQRILIARAIAGKPDILIPDDASSALDYQTDMKLRKKLNETMAHTTKIIIAQRISSLKEADLILVMDEGRIIAKGTHEELLKTSDTYQLLAKHQMGGATL</sequence>
<evidence type="ECO:0000256" key="5">
    <source>
        <dbReference type="ARBA" id="ARBA00022840"/>
    </source>
</evidence>
<comment type="similarity">
    <text evidence="2">Belongs to the ABC transporter superfamily.</text>
</comment>